<keyword evidence="1" id="KW-0472">Membrane</keyword>
<accession>A3XG68</accession>
<dbReference type="RefSeq" id="WP_009781367.1">
    <property type="nucleotide sequence ID" value="NZ_CH672395.1"/>
</dbReference>
<organism evidence="2 3">
    <name type="scientific">Leeuwenhoekiella blandensis (strain CECT 7118 / CCUG 51940 / KCTC 22103 / MED217)</name>
    <name type="common">Flavobacterium sp. (strain MED217)</name>
    <dbReference type="NCBI Taxonomy" id="398720"/>
    <lineage>
        <taxon>Bacteria</taxon>
        <taxon>Pseudomonadati</taxon>
        <taxon>Bacteroidota</taxon>
        <taxon>Flavobacteriia</taxon>
        <taxon>Flavobacteriales</taxon>
        <taxon>Flavobacteriaceae</taxon>
        <taxon>Leeuwenhoekiella</taxon>
    </lineage>
</organism>
<dbReference type="OrthoDB" id="1449021at2"/>
<dbReference type="AlphaFoldDB" id="A3XG68"/>
<reference evidence="2 3" key="1">
    <citation type="journal article" date="2007" name="Nature">
        <title>Light stimulates growth of proteorhodopsin-containing marine Flavobacteria.</title>
        <authorList>
            <person name="Gomez-Consarnau L."/>
            <person name="Gonzalez J.M."/>
            <person name="Coll-Llado M."/>
            <person name="Gourdon P."/>
            <person name="Pascher T."/>
            <person name="Neutze R."/>
            <person name="Pedros-Alio C."/>
            <person name="Pinhassi J."/>
        </authorList>
    </citation>
    <scope>NUCLEOTIDE SEQUENCE [LARGE SCALE GENOMIC DNA]</scope>
    <source>
        <strain evidence="2 3">MED217</strain>
    </source>
</reference>
<keyword evidence="3" id="KW-1185">Reference proteome</keyword>
<evidence type="ECO:0000256" key="1">
    <source>
        <dbReference type="SAM" id="Phobius"/>
    </source>
</evidence>
<protein>
    <submittedName>
        <fullName evidence="2">Uncharacterized protein</fullName>
    </submittedName>
</protein>
<sequence>MFGFLIISFFILFFGAFIYFGYYQDYKRNPKEFIRSIIGMPIGLLASFFGLNSIDERLKKWANNSELKNNDPKK</sequence>
<proteinExistence type="predicted"/>
<dbReference type="HOGENOM" id="CLU_2700734_0_0_10"/>
<gene>
    <name evidence="2" type="ORF">MED217_15100</name>
</gene>
<dbReference type="STRING" id="398720.MED217_15100"/>
<keyword evidence="1" id="KW-0812">Transmembrane</keyword>
<dbReference type="eggNOG" id="ENOG5033NKC">
    <property type="taxonomic scope" value="Bacteria"/>
</dbReference>
<comment type="caution">
    <text evidence="2">The sequence shown here is derived from an EMBL/GenBank/DDBJ whole genome shotgun (WGS) entry which is preliminary data.</text>
</comment>
<dbReference type="EMBL" id="AANC01000001">
    <property type="protein sequence ID" value="EAQ50881.1"/>
    <property type="molecule type" value="Genomic_DNA"/>
</dbReference>
<evidence type="ECO:0000313" key="3">
    <source>
        <dbReference type="Proteomes" id="UP000001601"/>
    </source>
</evidence>
<evidence type="ECO:0000313" key="2">
    <source>
        <dbReference type="EMBL" id="EAQ50881.1"/>
    </source>
</evidence>
<name>A3XG68_LEEBM</name>
<keyword evidence="1" id="KW-1133">Transmembrane helix</keyword>
<feature type="transmembrane region" description="Helical" evidence="1">
    <location>
        <begin position="6"/>
        <end position="22"/>
    </location>
</feature>
<dbReference type="Proteomes" id="UP000001601">
    <property type="component" value="Unassembled WGS sequence"/>
</dbReference>
<feature type="transmembrane region" description="Helical" evidence="1">
    <location>
        <begin position="34"/>
        <end position="54"/>
    </location>
</feature>